<proteinExistence type="predicted"/>
<sequence>MTHRRRDLALAIKSCLDSLAQDARNNELAELAHFVSLAALAAEEAAQSADPQANLLKALMSGEAGHC</sequence>
<gene>
    <name evidence="1" type="ORF">IGS68_27355</name>
</gene>
<dbReference type="Proteomes" id="UP000595197">
    <property type="component" value="Chromosome"/>
</dbReference>
<dbReference type="EMBL" id="CP067420">
    <property type="protein sequence ID" value="QQP89637.1"/>
    <property type="molecule type" value="Genomic_DNA"/>
</dbReference>
<name>A0ABX7B645_9PROT</name>
<evidence type="ECO:0000313" key="1">
    <source>
        <dbReference type="EMBL" id="QQP89637.1"/>
    </source>
</evidence>
<evidence type="ECO:0000313" key="2">
    <source>
        <dbReference type="Proteomes" id="UP000595197"/>
    </source>
</evidence>
<keyword evidence="2" id="KW-1185">Reference proteome</keyword>
<reference evidence="1" key="1">
    <citation type="submission" date="2021-02" db="EMBL/GenBank/DDBJ databases">
        <title>Skermanella TT6 skin isolate.</title>
        <authorList>
            <person name="Lee K."/>
            <person name="Ganzorig M."/>
        </authorList>
    </citation>
    <scope>NUCLEOTIDE SEQUENCE</scope>
    <source>
        <strain evidence="1">TT6</strain>
    </source>
</reference>
<accession>A0ABX7B645</accession>
<protein>
    <submittedName>
        <fullName evidence="1">Uncharacterized protein</fullName>
    </submittedName>
</protein>
<organism evidence="1 2">
    <name type="scientific">Skermanella cutis</name>
    <dbReference type="NCBI Taxonomy" id="2775420"/>
    <lineage>
        <taxon>Bacteria</taxon>
        <taxon>Pseudomonadati</taxon>
        <taxon>Pseudomonadota</taxon>
        <taxon>Alphaproteobacteria</taxon>
        <taxon>Rhodospirillales</taxon>
        <taxon>Azospirillaceae</taxon>
        <taxon>Skermanella</taxon>
    </lineage>
</organism>
<dbReference type="RefSeq" id="WP_201076099.1">
    <property type="nucleotide sequence ID" value="NZ_CP067420.1"/>
</dbReference>